<dbReference type="PANTHER" id="PTHR43503:SF4">
    <property type="entry name" value="PEROXIREDOXIN-6"/>
    <property type="match status" value="1"/>
</dbReference>
<dbReference type="Proteomes" id="UP000310189">
    <property type="component" value="Unassembled WGS sequence"/>
</dbReference>
<dbReference type="FunFam" id="3.30.1020.10:FF:000001">
    <property type="entry name" value="1-Cys peroxiredoxin"/>
    <property type="match status" value="1"/>
</dbReference>
<keyword evidence="10" id="KW-1185">Reference proteome</keyword>
<gene>
    <name evidence="9" type="ORF">E3P99_00567</name>
</gene>
<dbReference type="InterPro" id="IPR024706">
    <property type="entry name" value="Peroxiredoxin_AhpC-typ"/>
</dbReference>
<proteinExistence type="inferred from homology"/>
<evidence type="ECO:0000256" key="4">
    <source>
        <dbReference type="ARBA" id="ARBA00023284"/>
    </source>
</evidence>
<evidence type="ECO:0000256" key="3">
    <source>
        <dbReference type="ARBA" id="ARBA00023002"/>
    </source>
</evidence>
<protein>
    <recommendedName>
        <fullName evidence="8">Thioredoxin domain-containing protein</fullName>
    </recommendedName>
</protein>
<dbReference type="InterPro" id="IPR019479">
    <property type="entry name" value="Peroxiredoxin_C"/>
</dbReference>
<dbReference type="InterPro" id="IPR036249">
    <property type="entry name" value="Thioredoxin-like_sf"/>
</dbReference>
<keyword evidence="4 6" id="KW-0676">Redox-active center</keyword>
<evidence type="ECO:0000256" key="6">
    <source>
        <dbReference type="PIRNR" id="PIRNR000239"/>
    </source>
</evidence>
<dbReference type="AlphaFoldDB" id="A0A4T0FWG3"/>
<dbReference type="SUPFAM" id="SSF52833">
    <property type="entry name" value="Thioredoxin-like"/>
    <property type="match status" value="1"/>
</dbReference>
<evidence type="ECO:0000256" key="1">
    <source>
        <dbReference type="ARBA" id="ARBA00022559"/>
    </source>
</evidence>
<dbReference type="InterPro" id="IPR000866">
    <property type="entry name" value="AhpC/TSA"/>
</dbReference>
<evidence type="ECO:0000313" key="9">
    <source>
        <dbReference type="EMBL" id="TIA92535.1"/>
    </source>
</evidence>
<keyword evidence="1 6" id="KW-0575">Peroxidase</keyword>
<dbReference type="GO" id="GO:0045454">
    <property type="term" value="P:cell redox homeostasis"/>
    <property type="evidence" value="ECO:0007669"/>
    <property type="project" value="TreeGrafter"/>
</dbReference>
<evidence type="ECO:0000313" key="10">
    <source>
        <dbReference type="Proteomes" id="UP000310189"/>
    </source>
</evidence>
<name>A0A4T0FWG3_9BASI</name>
<feature type="domain" description="Thioredoxin" evidence="8">
    <location>
        <begin position="5"/>
        <end position="168"/>
    </location>
</feature>
<evidence type="ECO:0000256" key="5">
    <source>
        <dbReference type="ARBA" id="ARBA00025719"/>
    </source>
</evidence>
<feature type="active site" description="Cysteine sulfenic acid (-SOH) intermediate; for peroxidase activity" evidence="7">
    <location>
        <position position="47"/>
    </location>
</feature>
<evidence type="ECO:0000256" key="7">
    <source>
        <dbReference type="PIRSR" id="PIRSR000239-1"/>
    </source>
</evidence>
<dbReference type="GO" id="GO:0051920">
    <property type="term" value="F:peroxiredoxin activity"/>
    <property type="evidence" value="ECO:0007669"/>
    <property type="project" value="InterPro"/>
</dbReference>
<accession>A0A4T0FWG3</accession>
<keyword evidence="3 6" id="KW-0560">Oxidoreductase</keyword>
<dbReference type="Gene3D" id="3.40.30.10">
    <property type="entry name" value="Glutaredoxin"/>
    <property type="match status" value="1"/>
</dbReference>
<comment type="similarity">
    <text evidence="5">Belongs to the peroxiredoxin family. Prx6 subfamily.</text>
</comment>
<dbReference type="PANTHER" id="PTHR43503">
    <property type="entry name" value="MCG48959-RELATED"/>
    <property type="match status" value="1"/>
</dbReference>
<dbReference type="EMBL" id="SPNW01000006">
    <property type="protein sequence ID" value="TIA92535.1"/>
    <property type="molecule type" value="Genomic_DNA"/>
</dbReference>
<dbReference type="CDD" id="cd03016">
    <property type="entry name" value="PRX_1cys"/>
    <property type="match status" value="1"/>
</dbReference>
<dbReference type="Gene3D" id="3.30.1020.10">
    <property type="entry name" value="Antioxidant, Horf6, Chain A, domain2"/>
    <property type="match status" value="1"/>
</dbReference>
<dbReference type="GO" id="GO:0005829">
    <property type="term" value="C:cytosol"/>
    <property type="evidence" value="ECO:0007669"/>
    <property type="project" value="TreeGrafter"/>
</dbReference>
<dbReference type="GO" id="GO:0005739">
    <property type="term" value="C:mitochondrion"/>
    <property type="evidence" value="ECO:0007669"/>
    <property type="project" value="TreeGrafter"/>
</dbReference>
<dbReference type="FunFam" id="3.40.30.10:FF:000011">
    <property type="entry name" value="Peroxiredoxin PRX1"/>
    <property type="match status" value="1"/>
</dbReference>
<evidence type="ECO:0000256" key="2">
    <source>
        <dbReference type="ARBA" id="ARBA00022862"/>
    </source>
</evidence>
<evidence type="ECO:0000259" key="8">
    <source>
        <dbReference type="PROSITE" id="PS51352"/>
    </source>
</evidence>
<reference evidence="9 10" key="1">
    <citation type="submission" date="2019-03" db="EMBL/GenBank/DDBJ databases">
        <title>Sequencing 23 genomes of Wallemia ichthyophaga.</title>
        <authorList>
            <person name="Gostincar C."/>
        </authorList>
    </citation>
    <scope>NUCLEOTIDE SEQUENCE [LARGE SCALE GENOMIC DNA]</scope>
    <source>
        <strain evidence="9 10">EXF-5753</strain>
    </source>
</reference>
<dbReference type="PIRSF" id="PIRSF000239">
    <property type="entry name" value="AHPC"/>
    <property type="match status" value="1"/>
</dbReference>
<keyword evidence="2 6" id="KW-0049">Antioxidant</keyword>
<comment type="caution">
    <text evidence="9">The sequence shown here is derived from an EMBL/GenBank/DDBJ whole genome shotgun (WGS) entry which is preliminary data.</text>
</comment>
<dbReference type="Pfam" id="PF10417">
    <property type="entry name" value="1-cysPrx_C"/>
    <property type="match status" value="1"/>
</dbReference>
<dbReference type="InterPro" id="IPR013766">
    <property type="entry name" value="Thioredoxin_domain"/>
</dbReference>
<organism evidence="9 10">
    <name type="scientific">Wallemia hederae</name>
    <dbReference type="NCBI Taxonomy" id="1540922"/>
    <lineage>
        <taxon>Eukaryota</taxon>
        <taxon>Fungi</taxon>
        <taxon>Dikarya</taxon>
        <taxon>Basidiomycota</taxon>
        <taxon>Wallemiomycotina</taxon>
        <taxon>Wallemiomycetes</taxon>
        <taxon>Wallemiales</taxon>
        <taxon>Wallemiaceae</taxon>
        <taxon>Wallemia</taxon>
    </lineage>
</organism>
<dbReference type="InterPro" id="IPR045020">
    <property type="entry name" value="PRX_1cys"/>
</dbReference>
<comment type="function">
    <text evidence="6">Thiol-specific peroxidase that catalyzes the reduction of hydrogen peroxide and organic hydroperoxides to water and alcohols, respectively.</text>
</comment>
<dbReference type="PROSITE" id="PS51352">
    <property type="entry name" value="THIOREDOXIN_2"/>
    <property type="match status" value="1"/>
</dbReference>
<dbReference type="Pfam" id="PF00578">
    <property type="entry name" value="AhpC-TSA"/>
    <property type="match status" value="1"/>
</dbReference>
<dbReference type="OrthoDB" id="2996783at2759"/>
<sequence>MKQPIRLGSIAPNFKAKSSHGELDLHSYMDSSWTILFSHPDDFTPVCTTEIGALSCIHHEFSQRGVKLLGLSINDEASHHGWISDINELYNTSVTFPIIADCDRKVATLYDMLDFLDETNVDSKGDQLTVRSLFIIDPAKRIRLILSYPASTGRNWNEVLRTVDSLQLGDMHTVTTPANWNKGDSVIVHPTVTDEQAVHKFGDVDFKKPYLRMTRDPTTRESNQ</sequence>